<dbReference type="RefSeq" id="WP_079495337.1">
    <property type="nucleotide sequence ID" value="NZ_FUZT01000016.1"/>
</dbReference>
<protein>
    <submittedName>
        <fullName evidence="8">Predicted permeases</fullName>
    </submittedName>
</protein>
<evidence type="ECO:0000256" key="4">
    <source>
        <dbReference type="ARBA" id="ARBA00022692"/>
    </source>
</evidence>
<dbReference type="Pfam" id="PF03773">
    <property type="entry name" value="ArsP_1"/>
    <property type="match status" value="1"/>
</dbReference>
<evidence type="ECO:0000256" key="1">
    <source>
        <dbReference type="ARBA" id="ARBA00004651"/>
    </source>
</evidence>
<accession>A0A1T5MJ01</accession>
<keyword evidence="9" id="KW-1185">Reference proteome</keyword>
<keyword evidence="5 7" id="KW-1133">Transmembrane helix</keyword>
<feature type="transmembrane region" description="Helical" evidence="7">
    <location>
        <begin position="36"/>
        <end position="57"/>
    </location>
</feature>
<feature type="transmembrane region" description="Helical" evidence="7">
    <location>
        <begin position="78"/>
        <end position="97"/>
    </location>
</feature>
<proteinExistence type="inferred from homology"/>
<dbReference type="EMBL" id="FUZT01000016">
    <property type="protein sequence ID" value="SKC88043.1"/>
    <property type="molecule type" value="Genomic_DNA"/>
</dbReference>
<feature type="transmembrane region" description="Helical" evidence="7">
    <location>
        <begin position="7"/>
        <end position="24"/>
    </location>
</feature>
<sequence>MKNKRIEIIGLLLYILFIFASFIFKFEPGVKIGMNFISFTMSMLKVLPCAFILIGLFEVWVKKETIEKYFGKASGYKGYLWAVILSSTTVGGAYVAFPVGYSLYKKGAALSYVLTYIGASSLARIPMTIFEASFIGIKFSIIRLVVSLPLVILSSIIISKYLPNEFSKE</sequence>
<dbReference type="InterPro" id="IPR005524">
    <property type="entry name" value="DUF318"/>
</dbReference>
<gene>
    <name evidence="8" type="ORF">SAMN02194393_04808</name>
</gene>
<evidence type="ECO:0000256" key="5">
    <source>
        <dbReference type="ARBA" id="ARBA00022989"/>
    </source>
</evidence>
<organism evidence="8 9">
    <name type="scientific">Maledivibacter halophilus</name>
    <dbReference type="NCBI Taxonomy" id="36842"/>
    <lineage>
        <taxon>Bacteria</taxon>
        <taxon>Bacillati</taxon>
        <taxon>Bacillota</taxon>
        <taxon>Clostridia</taxon>
        <taxon>Peptostreptococcales</taxon>
        <taxon>Caminicellaceae</taxon>
        <taxon>Maledivibacter</taxon>
    </lineage>
</organism>
<comment type="subcellular location">
    <subcellularLocation>
        <location evidence="1">Cell membrane</location>
        <topology evidence="1">Multi-pass membrane protein</topology>
    </subcellularLocation>
</comment>
<evidence type="ECO:0000256" key="6">
    <source>
        <dbReference type="ARBA" id="ARBA00023136"/>
    </source>
</evidence>
<keyword evidence="4 7" id="KW-0812">Transmembrane</keyword>
<dbReference type="Proteomes" id="UP000190285">
    <property type="component" value="Unassembled WGS sequence"/>
</dbReference>
<evidence type="ECO:0000256" key="2">
    <source>
        <dbReference type="ARBA" id="ARBA00006386"/>
    </source>
</evidence>
<evidence type="ECO:0000256" key="3">
    <source>
        <dbReference type="ARBA" id="ARBA00022475"/>
    </source>
</evidence>
<keyword evidence="6 7" id="KW-0472">Membrane</keyword>
<evidence type="ECO:0000256" key="7">
    <source>
        <dbReference type="SAM" id="Phobius"/>
    </source>
</evidence>
<feature type="transmembrane region" description="Helical" evidence="7">
    <location>
        <begin position="141"/>
        <end position="162"/>
    </location>
</feature>
<dbReference type="GO" id="GO:0005886">
    <property type="term" value="C:plasma membrane"/>
    <property type="evidence" value="ECO:0007669"/>
    <property type="project" value="UniProtKB-SubCell"/>
</dbReference>
<comment type="similarity">
    <text evidence="2">Belongs to the UPF0718 family.</text>
</comment>
<dbReference type="OrthoDB" id="9798408at2"/>
<name>A0A1T5MJ01_9FIRM</name>
<evidence type="ECO:0000313" key="8">
    <source>
        <dbReference type="EMBL" id="SKC88043.1"/>
    </source>
</evidence>
<dbReference type="AlphaFoldDB" id="A0A1T5MJ01"/>
<reference evidence="8 9" key="1">
    <citation type="submission" date="2017-02" db="EMBL/GenBank/DDBJ databases">
        <authorList>
            <person name="Peterson S.W."/>
        </authorList>
    </citation>
    <scope>NUCLEOTIDE SEQUENCE [LARGE SCALE GENOMIC DNA]</scope>
    <source>
        <strain evidence="8 9">M1</strain>
    </source>
</reference>
<keyword evidence="3" id="KW-1003">Cell membrane</keyword>
<feature type="transmembrane region" description="Helical" evidence="7">
    <location>
        <begin position="109"/>
        <end position="129"/>
    </location>
</feature>
<dbReference type="STRING" id="36842.SAMN02194393_04808"/>
<evidence type="ECO:0000313" key="9">
    <source>
        <dbReference type="Proteomes" id="UP000190285"/>
    </source>
</evidence>